<dbReference type="SMART" id="SM00835">
    <property type="entry name" value="Cupin_1"/>
    <property type="match status" value="2"/>
</dbReference>
<dbReference type="OMA" id="DKPMHIG"/>
<evidence type="ECO:0000313" key="3">
    <source>
        <dbReference type="EMBL" id="ERN04969.1"/>
    </source>
</evidence>
<evidence type="ECO:0000313" key="4">
    <source>
        <dbReference type="Proteomes" id="UP000017836"/>
    </source>
</evidence>
<dbReference type="KEGG" id="atr:18433135"/>
<dbReference type="InterPro" id="IPR011051">
    <property type="entry name" value="RmlC_Cupin_sf"/>
</dbReference>
<dbReference type="PANTHER" id="PTHR31189">
    <property type="entry name" value="OS03G0336100 PROTEIN-RELATED"/>
    <property type="match status" value="1"/>
</dbReference>
<feature type="signal peptide" evidence="1">
    <location>
        <begin position="1"/>
        <end position="25"/>
    </location>
</feature>
<feature type="domain" description="Cupin type-1" evidence="2">
    <location>
        <begin position="48"/>
        <end position="199"/>
    </location>
</feature>
<dbReference type="Gramene" id="ERN04969">
    <property type="protein sequence ID" value="ERN04969"/>
    <property type="gene ID" value="AMTR_s00080p00163630"/>
</dbReference>
<dbReference type="InterPro" id="IPR006045">
    <property type="entry name" value="Cupin_1"/>
</dbReference>
<gene>
    <name evidence="3" type="ORF">AMTR_s00080p00163630</name>
</gene>
<keyword evidence="1" id="KW-0732">Signal</keyword>
<proteinExistence type="predicted"/>
<feature type="domain" description="Cupin type-1" evidence="2">
    <location>
        <begin position="268"/>
        <end position="417"/>
    </location>
</feature>
<dbReference type="eggNOG" id="ENOG502QRZP">
    <property type="taxonomic scope" value="Eukaryota"/>
</dbReference>
<dbReference type="Gene3D" id="2.60.120.10">
    <property type="entry name" value="Jelly Rolls"/>
    <property type="match status" value="2"/>
</dbReference>
<dbReference type="OrthoDB" id="2019862at2759"/>
<protein>
    <recommendedName>
        <fullName evidence="2">Cupin type-1 domain-containing protein</fullName>
    </recommendedName>
</protein>
<dbReference type="InterPro" id="IPR050253">
    <property type="entry name" value="Seed_Storage-Functional"/>
</dbReference>
<dbReference type="Pfam" id="PF00190">
    <property type="entry name" value="Cupin_1"/>
    <property type="match status" value="2"/>
</dbReference>
<dbReference type="Proteomes" id="UP000017836">
    <property type="component" value="Unassembled WGS sequence"/>
</dbReference>
<dbReference type="CDD" id="cd02244">
    <property type="entry name" value="cupin_7S_vicilin-like_N"/>
    <property type="match status" value="1"/>
</dbReference>
<dbReference type="SUPFAM" id="SSF51182">
    <property type="entry name" value="RmlC-like cupins"/>
    <property type="match status" value="1"/>
</dbReference>
<dbReference type="HOGENOM" id="CLU_027536_0_0_1"/>
<keyword evidence="4" id="KW-1185">Reference proteome</keyword>
<dbReference type="EMBL" id="KI394095">
    <property type="protein sequence ID" value="ERN04969.1"/>
    <property type="molecule type" value="Genomic_DNA"/>
</dbReference>
<sequence>MGAKIFLPFLLLSLIVLWDFRVVVGRGEEGEGREEEHGGRGSEGGDLFILRDSKQVIKTEAGEVRVMMGAERGVSSPMNIGFINMEPESLFVPQYLDAALILFVRRGSAKIGWINRDDLVEKELRIGDVYSIPAGSPFYLVNIGEGQRLQIICSIDTSERIGHQPFQSFILGGGRGSVLSGFNLKTLSTAFNVSTEELSSMLGRPSAGPIIYMTGAHEPPKAFSLIKPTPHRVVEEEEEEIVNWGWRKLMKSVFGEENKAQRHTTDSYNLYKKKPDFRNKHGWSIALDHHDYSPLAHSDIGVYLVNLTAGAMMAPHMNPIATEYGIVLQGMGNVQVVFPNGSLAMDTNVKEGDAFWIPRYFPFCQIASRSGPMEFFGFTTSAQSNRPQFLVGPNSVLNLMRGPELATAFNLSPDELRTLTTSQKESVILPETIHAPPHGKSQVRAAFHNSATHRDM</sequence>
<feature type="chain" id="PRO_5004807244" description="Cupin type-1 domain-containing protein" evidence="1">
    <location>
        <begin position="26"/>
        <end position="456"/>
    </location>
</feature>
<dbReference type="AlphaFoldDB" id="W1PB84"/>
<evidence type="ECO:0000256" key="1">
    <source>
        <dbReference type="SAM" id="SignalP"/>
    </source>
</evidence>
<dbReference type="CDD" id="cd02245">
    <property type="entry name" value="cupin_7S_vicilin-like_C"/>
    <property type="match status" value="1"/>
</dbReference>
<dbReference type="InterPro" id="IPR014710">
    <property type="entry name" value="RmlC-like_jellyroll"/>
</dbReference>
<accession>W1PB84</accession>
<organism evidence="3 4">
    <name type="scientific">Amborella trichopoda</name>
    <dbReference type="NCBI Taxonomy" id="13333"/>
    <lineage>
        <taxon>Eukaryota</taxon>
        <taxon>Viridiplantae</taxon>
        <taxon>Streptophyta</taxon>
        <taxon>Embryophyta</taxon>
        <taxon>Tracheophyta</taxon>
        <taxon>Spermatophyta</taxon>
        <taxon>Magnoliopsida</taxon>
        <taxon>Amborellales</taxon>
        <taxon>Amborellaceae</taxon>
        <taxon>Amborella</taxon>
    </lineage>
</organism>
<reference evidence="4" key="1">
    <citation type="journal article" date="2013" name="Science">
        <title>The Amborella genome and the evolution of flowering plants.</title>
        <authorList>
            <consortium name="Amborella Genome Project"/>
        </authorList>
    </citation>
    <scope>NUCLEOTIDE SEQUENCE [LARGE SCALE GENOMIC DNA]</scope>
</reference>
<evidence type="ECO:0000259" key="2">
    <source>
        <dbReference type="SMART" id="SM00835"/>
    </source>
</evidence>
<dbReference type="PANTHER" id="PTHR31189:SF2">
    <property type="entry name" value="RMLC-LIKE CUPINS SUPERFAMILY PROTEIN"/>
    <property type="match status" value="1"/>
</dbReference>
<name>W1PB84_AMBTC</name>